<evidence type="ECO:0000256" key="1">
    <source>
        <dbReference type="ARBA" id="ARBA00004177"/>
    </source>
</evidence>
<organism evidence="10">
    <name type="scientific">Capitella teleta</name>
    <name type="common">Polychaete worm</name>
    <dbReference type="NCBI Taxonomy" id="283909"/>
    <lineage>
        <taxon>Eukaryota</taxon>
        <taxon>Metazoa</taxon>
        <taxon>Spiralia</taxon>
        <taxon>Lophotrochozoa</taxon>
        <taxon>Annelida</taxon>
        <taxon>Polychaeta</taxon>
        <taxon>Sedentaria</taxon>
        <taxon>Scolecida</taxon>
        <taxon>Capitellidae</taxon>
        <taxon>Capitella</taxon>
    </lineage>
</organism>
<feature type="region of interest" description="Disordered" evidence="6">
    <location>
        <begin position="725"/>
        <end position="778"/>
    </location>
</feature>
<protein>
    <recommendedName>
        <fullName evidence="13">Tyrosine-protein phosphatase non-receptor type 23-like</fullName>
    </recommendedName>
</protein>
<keyword evidence="3" id="KW-0963">Cytoplasm</keyword>
<feature type="compositionally biased region" description="Polar residues" evidence="6">
    <location>
        <begin position="1752"/>
        <end position="1767"/>
    </location>
</feature>
<accession>R7V2H4</accession>
<feature type="domain" description="Tyrosine-protein phosphatase" evidence="7">
    <location>
        <begin position="1892"/>
        <end position="2152"/>
    </location>
</feature>
<evidence type="ECO:0000256" key="3">
    <source>
        <dbReference type="ARBA" id="ARBA00022490"/>
    </source>
</evidence>
<feature type="compositionally biased region" description="Low complexity" evidence="6">
    <location>
        <begin position="1676"/>
        <end position="1691"/>
    </location>
</feature>
<keyword evidence="5" id="KW-0175">Coiled coil</keyword>
<dbReference type="InterPro" id="IPR000242">
    <property type="entry name" value="PTP_cat"/>
</dbReference>
<feature type="domain" description="Tyrosine specific protein phosphatases" evidence="8">
    <location>
        <begin position="2068"/>
        <end position="2143"/>
    </location>
</feature>
<dbReference type="GO" id="GO:0004725">
    <property type="term" value="F:protein tyrosine phosphatase activity"/>
    <property type="evidence" value="ECO:0007669"/>
    <property type="project" value="InterPro"/>
</dbReference>
<feature type="domain" description="BRO1" evidence="9">
    <location>
        <begin position="17"/>
        <end position="404"/>
    </location>
</feature>
<dbReference type="SMART" id="SM01041">
    <property type="entry name" value="BRO1"/>
    <property type="match status" value="1"/>
</dbReference>
<sequence length="2309" mass="249686">MTITEKTGKMEAVPRMPMLAFELKNCSETVEFSSYLKEYIYQVYHENPENYSRECAEVDQLRQAAVRVSHDFVGCSTLKKYYAQLQFLSSRFPNLENVRSSLVFVWDDVFTGRPIMVEDIKFEQGCIMYNIGALHSILGALDNRQSSDGMKVSCTHFQCAAWAFQHLRDYFGASGSPDTDHDILTFQVNLMLAQAQECILEKSMTDNRKSNITAKVAAQIGEFYNFALKSLDNCNTTVGNRKYKEWKKRIEMKSIYYQSIMYMYLGNQSEDNQKWGERLTYYNAALAKLQDSMKIARSEGDEDIEEALKFTMDVIGGKQVNAKKENDFIYHESIPDVESLPEVKGASLVKGIPFNHSDPEVSGPDIFQKLVPMEAHTAASVYSEEKAKLLREVGGKVEEYNVELQQFLDSLQLDPERIRPEVERLPEQLLEKCAELSVKPDAIKDLVKAMQGESLEALRSPNLHYGSFSFADLSSVATDVESNITEINAMLDEEAKNEEEFQKTFGKRALNVTLDELRKDCEKYQEGLAKASQSNSELHRAMNTHISNLKLLSSPLVELHKALPVFESQSPEEEAVMDRMKMLMAKVDEMKEQRQALETQFREGVHKDDITSSLVTCDQNDQEGFFQKQLKKHDEVINLLNQNMSAQGNILKALTEANAKYASVRKAVSEVSIRRKAMVEGLVQSCNVYDDLLAKSGKGVEFYRKLETNVNRLLERTRRVWKAQEEERQQITARMQPKAAAPSRPVAPKPGVDGEIQNLPGAYPGMDEAMQGLPSDYPGMDASAMGSAMGSGAPTLKDFLPYMKPSSWSKDKNKNASANRTSSLDPSLLAMYPGLALLDSEPSGNPSGSLPNSQSHSPIHMPRMPSSQPASPGLGNRVAGRMPPESIQSPTAAPGAPSARRWPTDYNGGPSPGGPAVGYPQSSASPLPPSGAAGQPQPNLAPSSLANNPHSTVPPAIPALVNSQWQHPGSYPNPAQFTGQQYPQSSQAAYGQHQPPATATSGASSTPYIAPQTGAQVRPVQGMPQPQPGSIQYPPTIAQGSGQDYRLPGPSSSQSYPHMQSKSQQHTQQPSQGQFGYRGCTQGQAGHTASQSSAPNQGRNPEQYSQAAMAQYTQAGTILSQAPGTYSQAGTVQAQAPGQYNQSGTVPVQGHYNQAGTVPGQYSPARAVQNQTPGQYNKEGTIIPGQTPGQTPGQYSQVPGQTSGHYNRAGTVPGQTSGQYSLAGSVPGQTSGQYSQTGAVPGQTPGQYSQAGAVPGQTRGQYSQSGVVPGQTPGQYSQVGAIPGQTPGQYSQAGAVTGQTLGQYSQAGAVPAQTPGQYSQAKSVPGQTPGQYSQAGAVPAQTQGQYSQAGAVPGQTPGQYSQVGAVPGQTLGQFSQARSVPGQTLGQYSQAGAVPGQTPGQYSQAGVVTGQTPGQYSQVGAVPGQTPGQYSQAGAVSGQTPGQYSQAGTVPGQTAGQYSQAGAVTGQTPGQYSQVGAVPGQTPGQYSQAGAVPGQTPGQYSQAGAVPGQTPRQYSQAGTVPGQTPGKYSQAGTVPGQAPGQYSQAGAVQDPYSQYHYQSPGQIQAHHSSNVVQGQYNQNNVGQRPSHQTLQSSQGQTTFPQNAQSHYQPAYSQQQGGQFSGGQYTQPTQSQYPVGNQPVQGKADPNPLQSTSIGQNSQGSWSRYQNTPPAVSQGHSSQAQSQYNASQQASNGQCYPADGGPQQYPPAAYNNQTSKATPYATGAQPQAQMQGRPQQLAANQPTGYASQPYGYSATNVVGQPPVETTPSLPSPIKPMTTVFPSPAPSPAVEMAPRASSLPPVAQDPVKLDRQKSVDDILSADLGDSDDVLRPKVVTSEDIRQQKEEELKKSLKEGPKDPYLDPTLLQRFVDEVEKFEKHVEVLNKQPLSGPSPLEKEWKELTEEQEKYARSASIAIARCYPMKNRQTDIMPYDSTRVVLQSGHDDYINASHIGDLSPSCPKFIATQNPLPGTMADFWQMVFEQGTEVIVMLCDLDEGNQKNHRYWPDTRSDSVTCGHFKVNLQSLKIKGPWEERIITLTHCDTHQCHSIVHLHFTQWLPSGMPESPAAILQFMAEVHSFYVQQRSLLKPIVVHCSNGIGRTGAFCAIYTGVQEIKLGHGLVSIFELVCSLRRKRRGMVQNRELLQFCYHAILYFAQDILMQRGILTNRASFSNKLQAPGTTKHQRKPSDDFIMSSSSSLSVIQSSVAKMSVKDQPLDSPAQENAAAVSEIAPVAAEPPAVAAPPPPASPHKPLELPHSLASLHDPMSFNLDITASTKRKVTKASFLDPTSTVTDSDPADPLSQLDPLWKAK</sequence>
<evidence type="ECO:0000313" key="10">
    <source>
        <dbReference type="EMBL" id="ELU12724.1"/>
    </source>
</evidence>
<dbReference type="InterPro" id="IPR003595">
    <property type="entry name" value="Tyr_Pase_cat"/>
</dbReference>
<evidence type="ECO:0000256" key="2">
    <source>
        <dbReference type="ARBA" id="ARBA00004496"/>
    </source>
</evidence>
<feature type="coiled-coil region" evidence="5">
    <location>
        <begin position="573"/>
        <end position="600"/>
    </location>
</feature>
<evidence type="ECO:0000259" key="9">
    <source>
        <dbReference type="PROSITE" id="PS51180"/>
    </source>
</evidence>
<dbReference type="Proteomes" id="UP000014760">
    <property type="component" value="Unassembled WGS sequence"/>
</dbReference>
<dbReference type="PRINTS" id="PR00700">
    <property type="entry name" value="PRTYPHPHTASE"/>
</dbReference>
<dbReference type="PROSITE" id="PS00383">
    <property type="entry name" value="TYR_PHOSPHATASE_1"/>
    <property type="match status" value="1"/>
</dbReference>
<feature type="compositionally biased region" description="Low complexity" evidence="6">
    <location>
        <begin position="1722"/>
        <end position="1735"/>
    </location>
</feature>
<dbReference type="PROSITE" id="PS50056">
    <property type="entry name" value="TYR_PHOSPHATASE_2"/>
    <property type="match status" value="1"/>
</dbReference>
<dbReference type="Gene3D" id="1.20.140.50">
    <property type="entry name" value="alix/aip1 like domains"/>
    <property type="match status" value="1"/>
</dbReference>
<gene>
    <name evidence="10" type="ORF">CAPTEDRAFT_228981</name>
</gene>
<dbReference type="InterPro" id="IPR025304">
    <property type="entry name" value="ALIX_V_dom"/>
</dbReference>
<dbReference type="InterPro" id="IPR016130">
    <property type="entry name" value="Tyr_Pase_AS"/>
</dbReference>
<dbReference type="EnsemblMetazoa" id="CapteT228981">
    <property type="protein sequence ID" value="CapteP228981"/>
    <property type="gene ID" value="CapteG228981"/>
</dbReference>
<feature type="compositionally biased region" description="Polar residues" evidence="6">
    <location>
        <begin position="1213"/>
        <end position="1250"/>
    </location>
</feature>
<dbReference type="FunCoup" id="R7V2H4">
    <property type="interactions" value="923"/>
</dbReference>
<dbReference type="Pfam" id="PF13949">
    <property type="entry name" value="ALIX_LYPXL_bnd"/>
    <property type="match status" value="1"/>
</dbReference>
<feature type="compositionally biased region" description="Polar residues" evidence="6">
    <location>
        <begin position="1398"/>
        <end position="1418"/>
    </location>
</feature>
<feature type="region of interest" description="Disordered" evidence="6">
    <location>
        <begin position="1828"/>
        <end position="1854"/>
    </location>
</feature>
<reference evidence="10 12" key="2">
    <citation type="journal article" date="2013" name="Nature">
        <title>Insights into bilaterian evolution from three spiralian genomes.</title>
        <authorList>
            <person name="Simakov O."/>
            <person name="Marletaz F."/>
            <person name="Cho S.J."/>
            <person name="Edsinger-Gonzales E."/>
            <person name="Havlak P."/>
            <person name="Hellsten U."/>
            <person name="Kuo D.H."/>
            <person name="Larsson T."/>
            <person name="Lv J."/>
            <person name="Arendt D."/>
            <person name="Savage R."/>
            <person name="Osoegawa K."/>
            <person name="de Jong P."/>
            <person name="Grimwood J."/>
            <person name="Chapman J.A."/>
            <person name="Shapiro H."/>
            <person name="Aerts A."/>
            <person name="Otillar R.P."/>
            <person name="Terry A.Y."/>
            <person name="Boore J.L."/>
            <person name="Grigoriev I.V."/>
            <person name="Lindberg D.R."/>
            <person name="Seaver E.C."/>
            <person name="Weisblat D.A."/>
            <person name="Putnam N.H."/>
            <person name="Rokhsar D.S."/>
        </authorList>
    </citation>
    <scope>NUCLEOTIDE SEQUENCE</scope>
    <source>
        <strain evidence="10 12">I ESC-2004</strain>
    </source>
</reference>
<feature type="compositionally biased region" description="Polar residues" evidence="6">
    <location>
        <begin position="961"/>
        <end position="1007"/>
    </location>
</feature>
<dbReference type="Gene3D" id="3.90.190.10">
    <property type="entry name" value="Protein tyrosine phosphatase superfamily"/>
    <property type="match status" value="1"/>
</dbReference>
<name>R7V2H4_CAPTE</name>
<evidence type="ECO:0000313" key="12">
    <source>
        <dbReference type="Proteomes" id="UP000014760"/>
    </source>
</evidence>
<proteinExistence type="predicted"/>
<dbReference type="SMART" id="SM00404">
    <property type="entry name" value="PTPc_motif"/>
    <property type="match status" value="1"/>
</dbReference>
<dbReference type="STRING" id="283909.R7V2H4"/>
<feature type="region of interest" description="Disordered" evidence="6">
    <location>
        <begin position="1577"/>
        <end position="1809"/>
    </location>
</feature>
<dbReference type="CDD" id="cd09234">
    <property type="entry name" value="V_HD-PTP_like"/>
    <property type="match status" value="1"/>
</dbReference>
<feature type="coiled-coil region" evidence="5">
    <location>
        <begin position="507"/>
        <end position="534"/>
    </location>
</feature>
<comment type="subcellular location">
    <subcellularLocation>
        <location evidence="2">Cytoplasm</location>
    </subcellularLocation>
    <subcellularLocation>
        <location evidence="1">Endosome</location>
    </subcellularLocation>
</comment>
<reference evidence="12" key="1">
    <citation type="submission" date="2012-12" db="EMBL/GenBank/DDBJ databases">
        <authorList>
            <person name="Hellsten U."/>
            <person name="Grimwood J."/>
            <person name="Chapman J.A."/>
            <person name="Shapiro H."/>
            <person name="Aerts A."/>
            <person name="Otillar R.P."/>
            <person name="Terry A.Y."/>
            <person name="Boore J.L."/>
            <person name="Simakov O."/>
            <person name="Marletaz F."/>
            <person name="Cho S.-J."/>
            <person name="Edsinger-Gonzales E."/>
            <person name="Havlak P."/>
            <person name="Kuo D.-H."/>
            <person name="Larsson T."/>
            <person name="Lv J."/>
            <person name="Arendt D."/>
            <person name="Savage R."/>
            <person name="Osoegawa K."/>
            <person name="de Jong P."/>
            <person name="Lindberg D.R."/>
            <person name="Seaver E.C."/>
            <person name="Weisblat D.A."/>
            <person name="Putnam N.H."/>
            <person name="Grigoriev I.V."/>
            <person name="Rokhsar D.S."/>
        </authorList>
    </citation>
    <scope>NUCLEOTIDE SEQUENCE</scope>
    <source>
        <strain evidence="12">I ESC-2004</strain>
    </source>
</reference>
<feature type="region of interest" description="Disordered" evidence="6">
    <location>
        <begin position="1307"/>
        <end position="1545"/>
    </location>
</feature>
<feature type="region of interest" description="Disordered" evidence="6">
    <location>
        <begin position="2276"/>
        <end position="2309"/>
    </location>
</feature>
<feature type="compositionally biased region" description="Low complexity" evidence="6">
    <location>
        <begin position="1060"/>
        <end position="1074"/>
    </location>
</feature>
<dbReference type="OrthoDB" id="10266451at2759"/>
<evidence type="ECO:0000256" key="5">
    <source>
        <dbReference type="SAM" id="Coils"/>
    </source>
</evidence>
<feature type="compositionally biased region" description="Polar residues" evidence="6">
    <location>
        <begin position="1258"/>
        <end position="1278"/>
    </location>
</feature>
<dbReference type="Pfam" id="PF03097">
    <property type="entry name" value="BRO1"/>
    <property type="match status" value="1"/>
</dbReference>
<feature type="compositionally biased region" description="Pro residues" evidence="6">
    <location>
        <begin position="2238"/>
        <end position="2247"/>
    </location>
</feature>
<dbReference type="Gene3D" id="1.25.40.280">
    <property type="entry name" value="alix/aip1 like domains"/>
    <property type="match status" value="1"/>
</dbReference>
<evidence type="ECO:0000256" key="4">
    <source>
        <dbReference type="ARBA" id="ARBA00022753"/>
    </source>
</evidence>
<feature type="compositionally biased region" description="Polar residues" evidence="6">
    <location>
        <begin position="1426"/>
        <end position="1474"/>
    </location>
</feature>
<dbReference type="PROSITE" id="PS51180">
    <property type="entry name" value="BRO1"/>
    <property type="match status" value="1"/>
</dbReference>
<keyword evidence="12" id="KW-1185">Reference proteome</keyword>
<feature type="region of interest" description="Disordered" evidence="6">
    <location>
        <begin position="1209"/>
        <end position="1294"/>
    </location>
</feature>
<evidence type="ECO:0000259" key="7">
    <source>
        <dbReference type="PROSITE" id="PS50055"/>
    </source>
</evidence>
<feature type="compositionally biased region" description="Polar residues" evidence="6">
    <location>
        <begin position="1370"/>
        <end position="1390"/>
    </location>
</feature>
<dbReference type="Pfam" id="PF00102">
    <property type="entry name" value="Y_phosphatase"/>
    <property type="match status" value="1"/>
</dbReference>
<feature type="compositionally biased region" description="Polar residues" evidence="6">
    <location>
        <begin position="940"/>
        <end position="951"/>
    </location>
</feature>
<dbReference type="HOGENOM" id="CLU_001129_0_0_1"/>
<dbReference type="GO" id="GO:0045022">
    <property type="term" value="P:early endosome to late endosome transport"/>
    <property type="evidence" value="ECO:0007669"/>
    <property type="project" value="TreeGrafter"/>
</dbReference>
<dbReference type="EMBL" id="AMQN01019410">
    <property type="status" value="NOT_ANNOTATED_CDS"/>
    <property type="molecule type" value="Genomic_DNA"/>
</dbReference>
<feature type="compositionally biased region" description="Polar residues" evidence="6">
    <location>
        <begin position="1081"/>
        <end position="1108"/>
    </location>
</feature>
<feature type="compositionally biased region" description="Low complexity" evidence="6">
    <location>
        <begin position="920"/>
        <end position="938"/>
    </location>
</feature>
<feature type="region of interest" description="Disordered" evidence="6">
    <location>
        <begin position="837"/>
        <end position="1108"/>
    </location>
</feature>
<dbReference type="InterPro" id="IPR038499">
    <property type="entry name" value="BRO1_sf"/>
</dbReference>
<dbReference type="EMBL" id="KB295732">
    <property type="protein sequence ID" value="ELU12724.1"/>
    <property type="molecule type" value="Genomic_DNA"/>
</dbReference>
<evidence type="ECO:0000313" key="11">
    <source>
        <dbReference type="EnsemblMetazoa" id="CapteP228981"/>
    </source>
</evidence>
<dbReference type="OMA" id="HQRPLHM"/>
<feature type="compositionally biased region" description="Polar residues" evidence="6">
    <location>
        <begin position="1647"/>
        <end position="1675"/>
    </location>
</feature>
<feature type="compositionally biased region" description="Polar residues" evidence="6">
    <location>
        <begin position="1585"/>
        <end position="1611"/>
    </location>
</feature>
<dbReference type="GO" id="GO:0005768">
    <property type="term" value="C:endosome"/>
    <property type="evidence" value="ECO:0007669"/>
    <property type="project" value="UniProtKB-SubCell"/>
</dbReference>
<feature type="compositionally biased region" description="Polar residues" evidence="6">
    <location>
        <begin position="1510"/>
        <end position="1532"/>
    </location>
</feature>
<keyword evidence="4" id="KW-0967">Endosome</keyword>
<feature type="compositionally biased region" description="Polar residues" evidence="6">
    <location>
        <begin position="1736"/>
        <end position="1745"/>
    </location>
</feature>
<evidence type="ECO:0000259" key="8">
    <source>
        <dbReference type="PROSITE" id="PS50056"/>
    </source>
</evidence>
<dbReference type="InterPro" id="IPR000387">
    <property type="entry name" value="Tyr_Pase_dom"/>
</dbReference>
<dbReference type="PANTHER" id="PTHR23030:SF30">
    <property type="entry name" value="TYROSINE-PROTEIN PHOSPHATASE NON-RECEPTOR TYPE 23"/>
    <property type="match status" value="1"/>
</dbReference>
<feature type="compositionally biased region" description="Polar residues" evidence="6">
    <location>
        <begin position="1314"/>
        <end position="1348"/>
    </location>
</feature>
<feature type="compositionally biased region" description="Low complexity" evidence="6">
    <location>
        <begin position="840"/>
        <end position="855"/>
    </location>
</feature>
<dbReference type="Gene3D" id="1.20.120.560">
    <property type="entry name" value="alix/aip1 in complex with the ypdl late domain"/>
    <property type="match status" value="1"/>
</dbReference>
<dbReference type="InterPro" id="IPR029021">
    <property type="entry name" value="Prot-tyrosine_phosphatase-like"/>
</dbReference>
<feature type="compositionally biased region" description="Low complexity" evidence="6">
    <location>
        <begin position="1612"/>
        <end position="1623"/>
    </location>
</feature>
<dbReference type="GO" id="GO:0032456">
    <property type="term" value="P:endocytic recycling"/>
    <property type="evidence" value="ECO:0007669"/>
    <property type="project" value="TreeGrafter"/>
</dbReference>
<evidence type="ECO:0000256" key="6">
    <source>
        <dbReference type="SAM" id="MobiDB-lite"/>
    </source>
</evidence>
<feature type="compositionally biased region" description="Polar residues" evidence="6">
    <location>
        <begin position="1624"/>
        <end position="1639"/>
    </location>
</feature>
<dbReference type="InterPro" id="IPR004328">
    <property type="entry name" value="BRO1_dom"/>
</dbReference>
<feature type="region of interest" description="Disordered" evidence="6">
    <location>
        <begin position="2235"/>
        <end position="2255"/>
    </location>
</feature>
<dbReference type="GO" id="GO:0043328">
    <property type="term" value="P:protein transport to vacuole involved in ubiquitin-dependent protein catabolic process via the multivesicular body sorting pathway"/>
    <property type="evidence" value="ECO:0007669"/>
    <property type="project" value="TreeGrafter"/>
</dbReference>
<dbReference type="PROSITE" id="PS50055">
    <property type="entry name" value="TYR_PHOSPHATASE_PTP"/>
    <property type="match status" value="1"/>
</dbReference>
<dbReference type="PANTHER" id="PTHR23030">
    <property type="entry name" value="PCD6 INTERACTING PROTEIN-RELATED"/>
    <property type="match status" value="1"/>
</dbReference>
<evidence type="ECO:0008006" key="13">
    <source>
        <dbReference type="Google" id="ProtNLM"/>
    </source>
</evidence>
<dbReference type="SUPFAM" id="SSF52799">
    <property type="entry name" value="(Phosphotyrosine protein) phosphatases II"/>
    <property type="match status" value="1"/>
</dbReference>
<reference evidence="11" key="3">
    <citation type="submission" date="2015-06" db="UniProtKB">
        <authorList>
            <consortium name="EnsemblMetazoa"/>
        </authorList>
    </citation>
    <scope>IDENTIFICATION</scope>
</reference>
<dbReference type="SMART" id="SM00194">
    <property type="entry name" value="PTPc"/>
    <property type="match status" value="1"/>
</dbReference>